<reference evidence="6" key="1">
    <citation type="submission" date="2017-05" db="EMBL/GenBank/DDBJ databases">
        <authorList>
            <person name="Rodrigo-Torres L."/>
            <person name="Arahal R. D."/>
            <person name="Lucena T."/>
        </authorList>
    </citation>
    <scope>NUCLEOTIDE SEQUENCE [LARGE SCALE GENOMIC DNA]</scope>
    <source>
        <strain evidence="6">CECT 8621</strain>
    </source>
</reference>
<dbReference type="InterPro" id="IPR008258">
    <property type="entry name" value="Transglycosylase_SLT_dom_1"/>
</dbReference>
<evidence type="ECO:0000256" key="2">
    <source>
        <dbReference type="ARBA" id="ARBA00009387"/>
    </source>
</evidence>
<dbReference type="AlphaFoldDB" id="A0A238KMQ4"/>
<dbReference type="PANTHER" id="PTHR37423">
    <property type="entry name" value="SOLUBLE LYTIC MUREIN TRANSGLYCOSYLASE-RELATED"/>
    <property type="match status" value="1"/>
</dbReference>
<keyword evidence="6" id="KW-1185">Reference proteome</keyword>
<dbReference type="SUPFAM" id="SSF53955">
    <property type="entry name" value="Lysozyme-like"/>
    <property type="match status" value="1"/>
</dbReference>
<sequence>MMCMRIAVLLAGVLAAPVALAGDPPPYPEFTFKRVKPPKAGATKRITVQVPPQEFRKAPSPKVADKEAGKAPAKTSATYDWYWTTVSPAITDSGPGRLEPAVAALKKGPGGASVPAPRMQAMQAIAQAHGTEILKATIGTQVSPALVLAVIGVESSGRTQAVSVKGATGLMQLMPATAERFGVVDRTNPIQNIKGGVAYLDWLMTEFDRDPVLVLASYNAGENAVKKNGGVPPYAETRDYVPKVLAAWTVARGLCLTPPELVSDGCVFRVGRSG</sequence>
<dbReference type="CDD" id="cd00254">
    <property type="entry name" value="LT-like"/>
    <property type="match status" value="1"/>
</dbReference>
<dbReference type="InterPro" id="IPR023346">
    <property type="entry name" value="Lysozyme-like_dom_sf"/>
</dbReference>
<organism evidence="5 6">
    <name type="scientific">Actibacterium lipolyticum</name>
    <dbReference type="NCBI Taxonomy" id="1524263"/>
    <lineage>
        <taxon>Bacteria</taxon>
        <taxon>Pseudomonadati</taxon>
        <taxon>Pseudomonadota</taxon>
        <taxon>Alphaproteobacteria</taxon>
        <taxon>Rhodobacterales</taxon>
        <taxon>Roseobacteraceae</taxon>
        <taxon>Actibacterium</taxon>
    </lineage>
</organism>
<name>A0A238KMQ4_9RHOB</name>
<dbReference type="GO" id="GO:0016829">
    <property type="term" value="F:lyase activity"/>
    <property type="evidence" value="ECO:0007669"/>
    <property type="project" value="UniProtKB-KW"/>
</dbReference>
<dbReference type="Pfam" id="PF01464">
    <property type="entry name" value="SLT"/>
    <property type="match status" value="1"/>
</dbReference>
<keyword evidence="5" id="KW-0456">Lyase</keyword>
<protein>
    <submittedName>
        <fullName evidence="5">Soluble lytic murein transglycosylase</fullName>
        <ecNumber evidence="5">4.2.2.-</ecNumber>
    </submittedName>
</protein>
<dbReference type="Gene3D" id="1.10.530.10">
    <property type="match status" value="1"/>
</dbReference>
<dbReference type="EMBL" id="FXYE01000002">
    <property type="protein sequence ID" value="SMX43981.1"/>
    <property type="molecule type" value="Genomic_DNA"/>
</dbReference>
<keyword evidence="3" id="KW-0732">Signal</keyword>
<accession>A0A238KMQ4</accession>
<evidence type="ECO:0000313" key="6">
    <source>
        <dbReference type="Proteomes" id="UP000202922"/>
    </source>
</evidence>
<evidence type="ECO:0000256" key="3">
    <source>
        <dbReference type="SAM" id="SignalP"/>
    </source>
</evidence>
<comment type="similarity">
    <text evidence="1">Belongs to the transglycosylase Slt family.</text>
</comment>
<gene>
    <name evidence="5" type="primary">slt_3</name>
    <name evidence="5" type="ORF">COL8621_02429</name>
</gene>
<evidence type="ECO:0000256" key="1">
    <source>
        <dbReference type="ARBA" id="ARBA00007734"/>
    </source>
</evidence>
<feature type="signal peptide" evidence="3">
    <location>
        <begin position="1"/>
        <end position="21"/>
    </location>
</feature>
<feature type="domain" description="Transglycosylase SLT" evidence="4">
    <location>
        <begin position="135"/>
        <end position="230"/>
    </location>
</feature>
<dbReference type="Proteomes" id="UP000202922">
    <property type="component" value="Unassembled WGS sequence"/>
</dbReference>
<feature type="chain" id="PRO_5013394133" evidence="3">
    <location>
        <begin position="22"/>
        <end position="274"/>
    </location>
</feature>
<proteinExistence type="inferred from homology"/>
<evidence type="ECO:0000259" key="4">
    <source>
        <dbReference type="Pfam" id="PF01464"/>
    </source>
</evidence>
<dbReference type="EC" id="4.2.2.-" evidence="5"/>
<evidence type="ECO:0000313" key="5">
    <source>
        <dbReference type="EMBL" id="SMX43981.1"/>
    </source>
</evidence>
<comment type="similarity">
    <text evidence="2">Belongs to the virb1 family.</text>
</comment>
<dbReference type="PANTHER" id="PTHR37423:SF2">
    <property type="entry name" value="MEMBRANE-BOUND LYTIC MUREIN TRANSGLYCOSYLASE C"/>
    <property type="match status" value="1"/>
</dbReference>